<dbReference type="Pfam" id="PF13407">
    <property type="entry name" value="Peripla_BP_4"/>
    <property type="match status" value="1"/>
</dbReference>
<evidence type="ECO:0000256" key="1">
    <source>
        <dbReference type="ARBA" id="ARBA00004196"/>
    </source>
</evidence>
<organism evidence="6 7">
    <name type="scientific">Paractinoplanes ferrugineus</name>
    <dbReference type="NCBI Taxonomy" id="113564"/>
    <lineage>
        <taxon>Bacteria</taxon>
        <taxon>Bacillati</taxon>
        <taxon>Actinomycetota</taxon>
        <taxon>Actinomycetes</taxon>
        <taxon>Micromonosporales</taxon>
        <taxon>Micromonosporaceae</taxon>
        <taxon>Paractinoplanes</taxon>
    </lineage>
</organism>
<evidence type="ECO:0000313" key="7">
    <source>
        <dbReference type="Proteomes" id="UP000598174"/>
    </source>
</evidence>
<dbReference type="GO" id="GO:0030246">
    <property type="term" value="F:carbohydrate binding"/>
    <property type="evidence" value="ECO:0007669"/>
    <property type="project" value="UniProtKB-ARBA"/>
</dbReference>
<dbReference type="Gene3D" id="3.40.50.2300">
    <property type="match status" value="2"/>
</dbReference>
<dbReference type="InterPro" id="IPR028082">
    <property type="entry name" value="Peripla_BP_I"/>
</dbReference>
<dbReference type="SUPFAM" id="SSF53822">
    <property type="entry name" value="Periplasmic binding protein-like I"/>
    <property type="match status" value="1"/>
</dbReference>
<dbReference type="Proteomes" id="UP000598174">
    <property type="component" value="Unassembled WGS sequence"/>
</dbReference>
<comment type="subcellular location">
    <subcellularLocation>
        <location evidence="1">Cell envelope</location>
    </subcellularLocation>
</comment>
<accession>A0A919MMD5</accession>
<sequence length="360" mass="37547">MRISRGAAAVALATTAALTLNACSSASEVATGGQVDPSSAKYTYGSDKDGVTQVEGVQLNTSLGGEVKPAKKYRIAIILKSLTNQYWQGIQKGAQAAGSQLGVEITVQAASSEAAQTEQLTIAQTMVGQKYDAYVVAPESTSNLTPALGQMQGQGAPIVNVDDARIAATTYVGPDHALDGEQAATEFTKLFPDGGQVAQIEGQAGSSAAILRIKGFKEGVAKDTKLKLVASVPGDWDADKAYAAAQQIIRQYPELKGIYANNDTMAIGVAKAVQASGKKIAVVGTDGVPEAVAGVRSGSMTATVSPLPYYEGFWAVESAVRLLEGQKVPQWVVAPAQLITKDTVDQFYDPQGQVLTTLYK</sequence>
<dbReference type="InterPro" id="IPR025997">
    <property type="entry name" value="SBP_2_dom"/>
</dbReference>
<dbReference type="AlphaFoldDB" id="A0A919MMD5"/>
<name>A0A919MMD5_9ACTN</name>
<gene>
    <name evidence="6" type="ORF">Afe05nite_49820</name>
</gene>
<protein>
    <submittedName>
        <fullName evidence="6">LacI family transcriptional regulator</fullName>
    </submittedName>
</protein>
<keyword evidence="7" id="KW-1185">Reference proteome</keyword>
<reference evidence="6" key="1">
    <citation type="submission" date="2021-01" db="EMBL/GenBank/DDBJ databases">
        <title>Whole genome shotgun sequence of Actinoplanes ferrugineus NBRC 15555.</title>
        <authorList>
            <person name="Komaki H."/>
            <person name="Tamura T."/>
        </authorList>
    </citation>
    <scope>NUCLEOTIDE SEQUENCE</scope>
    <source>
        <strain evidence="6">NBRC 15555</strain>
    </source>
</reference>
<feature type="chain" id="PRO_5039707886" evidence="4">
    <location>
        <begin position="23"/>
        <end position="360"/>
    </location>
</feature>
<feature type="signal peptide" evidence="4">
    <location>
        <begin position="1"/>
        <end position="22"/>
    </location>
</feature>
<feature type="domain" description="Periplasmic binding protein" evidence="5">
    <location>
        <begin position="75"/>
        <end position="327"/>
    </location>
</feature>
<evidence type="ECO:0000256" key="3">
    <source>
        <dbReference type="ARBA" id="ARBA00022729"/>
    </source>
</evidence>
<evidence type="ECO:0000259" key="5">
    <source>
        <dbReference type="Pfam" id="PF13407"/>
    </source>
</evidence>
<dbReference type="EMBL" id="BOMM01000047">
    <property type="protein sequence ID" value="GIE13142.1"/>
    <property type="molecule type" value="Genomic_DNA"/>
</dbReference>
<evidence type="ECO:0000313" key="6">
    <source>
        <dbReference type="EMBL" id="GIE13142.1"/>
    </source>
</evidence>
<keyword evidence="3 4" id="KW-0732">Signal</keyword>
<evidence type="ECO:0000256" key="2">
    <source>
        <dbReference type="ARBA" id="ARBA00007639"/>
    </source>
</evidence>
<dbReference type="CDD" id="cd06320">
    <property type="entry name" value="PBP1_allose_binding"/>
    <property type="match status" value="1"/>
</dbReference>
<dbReference type="PANTHER" id="PTHR46847:SF1">
    <property type="entry name" value="D-ALLOSE-BINDING PERIPLASMIC PROTEIN-RELATED"/>
    <property type="match status" value="1"/>
</dbReference>
<evidence type="ECO:0000256" key="4">
    <source>
        <dbReference type="SAM" id="SignalP"/>
    </source>
</evidence>
<dbReference type="RefSeq" id="WP_203819593.1">
    <property type="nucleotide sequence ID" value="NZ_BAAABP010000052.1"/>
</dbReference>
<proteinExistence type="inferred from homology"/>
<comment type="similarity">
    <text evidence="2">Belongs to the bacterial solute-binding protein 2 family.</text>
</comment>
<comment type="caution">
    <text evidence="6">The sequence shown here is derived from an EMBL/GenBank/DDBJ whole genome shotgun (WGS) entry which is preliminary data.</text>
</comment>
<dbReference type="GO" id="GO:0030313">
    <property type="term" value="C:cell envelope"/>
    <property type="evidence" value="ECO:0007669"/>
    <property type="project" value="UniProtKB-SubCell"/>
</dbReference>
<dbReference type="PANTHER" id="PTHR46847">
    <property type="entry name" value="D-ALLOSE-BINDING PERIPLASMIC PROTEIN-RELATED"/>
    <property type="match status" value="1"/>
</dbReference>